<dbReference type="InterPro" id="IPR036237">
    <property type="entry name" value="Xyl_isomerase-like_sf"/>
</dbReference>
<evidence type="ECO:0000313" key="4">
    <source>
        <dbReference type="Proteomes" id="UP000256388"/>
    </source>
</evidence>
<organism evidence="3 4">
    <name type="scientific">Pelolinea submarina</name>
    <dbReference type="NCBI Taxonomy" id="913107"/>
    <lineage>
        <taxon>Bacteria</taxon>
        <taxon>Bacillati</taxon>
        <taxon>Chloroflexota</taxon>
        <taxon>Anaerolineae</taxon>
        <taxon>Anaerolineales</taxon>
        <taxon>Anaerolineaceae</taxon>
        <taxon>Pelolinea</taxon>
    </lineage>
</organism>
<sequence length="273" mass="29967">MSLKNQAGVALSPRPSRFGPLLFAGRLEQGLEQASALGFPYVELSIRAVDDVQPQELNKKVEDLNLKISALATGQACLFDCLCLGSDQDQKRENAVAHFRGITQLAKDIHSEAVIIGGIRGLLAGNGETLDENYAKGVAAIRACAEWTDELGIQLLIEPINRYEMNWILTAKQGLEFLNDVGVDSVKLLLDTFHMNIEELDTMAALEQTGERLGYVHFADNTRQAPGTGQIDFDAILEKLEEMDYRGPVVAEILPLPDDVTAIGKTAAFWQQR</sequence>
<name>A0A347ZRF2_9CHLR</name>
<proteinExistence type="predicted"/>
<dbReference type="Pfam" id="PF01261">
    <property type="entry name" value="AP_endonuc_2"/>
    <property type="match status" value="1"/>
</dbReference>
<protein>
    <submittedName>
        <fullName evidence="3">Sugar phosphate isomerase/epimerase</fullName>
    </submittedName>
</protein>
<dbReference type="GO" id="GO:0016853">
    <property type="term" value="F:isomerase activity"/>
    <property type="evidence" value="ECO:0007669"/>
    <property type="project" value="UniProtKB-KW"/>
</dbReference>
<dbReference type="InterPro" id="IPR050417">
    <property type="entry name" value="Sugar_Epim/Isomerase"/>
</dbReference>
<gene>
    <name evidence="3" type="ORF">DFR64_1454</name>
</gene>
<dbReference type="AlphaFoldDB" id="A0A347ZRF2"/>
<dbReference type="PANTHER" id="PTHR43489">
    <property type="entry name" value="ISOMERASE"/>
    <property type="match status" value="1"/>
</dbReference>
<dbReference type="EMBL" id="QUMS01000001">
    <property type="protein sequence ID" value="REG11562.1"/>
    <property type="molecule type" value="Genomic_DNA"/>
</dbReference>
<dbReference type="Proteomes" id="UP000256388">
    <property type="component" value="Unassembled WGS sequence"/>
</dbReference>
<accession>A0A347ZRF2</accession>
<evidence type="ECO:0000256" key="1">
    <source>
        <dbReference type="ARBA" id="ARBA00023235"/>
    </source>
</evidence>
<dbReference type="RefSeq" id="WP_116224686.1">
    <property type="nucleotide sequence ID" value="NZ_AP018437.1"/>
</dbReference>
<reference evidence="3 4" key="1">
    <citation type="submission" date="2018-08" db="EMBL/GenBank/DDBJ databases">
        <title>Genomic Encyclopedia of Type Strains, Phase IV (KMG-IV): sequencing the most valuable type-strain genomes for metagenomic binning, comparative biology and taxonomic classification.</title>
        <authorList>
            <person name="Goeker M."/>
        </authorList>
    </citation>
    <scope>NUCLEOTIDE SEQUENCE [LARGE SCALE GENOMIC DNA]</scope>
    <source>
        <strain evidence="3 4">DSM 23923</strain>
    </source>
</reference>
<dbReference type="PANTHER" id="PTHR43489:SF7">
    <property type="entry name" value="3-DEHYDRO-D-GULOSIDE 4-EPIMERASE-RELATED"/>
    <property type="match status" value="1"/>
</dbReference>
<keyword evidence="4" id="KW-1185">Reference proteome</keyword>
<feature type="domain" description="Xylose isomerase-like TIM barrel" evidence="2">
    <location>
        <begin position="31"/>
        <end position="255"/>
    </location>
</feature>
<dbReference type="InterPro" id="IPR013022">
    <property type="entry name" value="Xyl_isomerase-like_TIM-brl"/>
</dbReference>
<comment type="caution">
    <text evidence="3">The sequence shown here is derived from an EMBL/GenBank/DDBJ whole genome shotgun (WGS) entry which is preliminary data.</text>
</comment>
<keyword evidence="1 3" id="KW-0413">Isomerase</keyword>
<evidence type="ECO:0000313" key="3">
    <source>
        <dbReference type="EMBL" id="REG11562.1"/>
    </source>
</evidence>
<dbReference type="Gene3D" id="3.20.20.150">
    <property type="entry name" value="Divalent-metal-dependent TIM barrel enzymes"/>
    <property type="match status" value="1"/>
</dbReference>
<evidence type="ECO:0000259" key="2">
    <source>
        <dbReference type="Pfam" id="PF01261"/>
    </source>
</evidence>
<dbReference type="OrthoDB" id="9786584at2"/>
<dbReference type="SUPFAM" id="SSF51658">
    <property type="entry name" value="Xylose isomerase-like"/>
    <property type="match status" value="1"/>
</dbReference>